<dbReference type="EMBL" id="JACOGF010000015">
    <property type="protein sequence ID" value="MBC3920369.1"/>
    <property type="molecule type" value="Genomic_DNA"/>
</dbReference>
<dbReference type="SUPFAM" id="SSF53850">
    <property type="entry name" value="Periplasmic binding protein-like II"/>
    <property type="match status" value="1"/>
</dbReference>
<dbReference type="Gene3D" id="3.40.190.10">
    <property type="entry name" value="Periplasmic binding protein-like II"/>
    <property type="match status" value="2"/>
</dbReference>
<dbReference type="PANTHER" id="PTHR35936:SF25">
    <property type="entry name" value="ABC TRANSPORTER SUBSTRATE-BINDING PROTEIN"/>
    <property type="match status" value="1"/>
</dbReference>
<feature type="signal peptide" evidence="1">
    <location>
        <begin position="1"/>
        <end position="25"/>
    </location>
</feature>
<organism evidence="2 3">
    <name type="scientific">Undibacterium hunanense</name>
    <dbReference type="NCBI Taxonomy" id="2762292"/>
    <lineage>
        <taxon>Bacteria</taxon>
        <taxon>Pseudomonadati</taxon>
        <taxon>Pseudomonadota</taxon>
        <taxon>Betaproteobacteria</taxon>
        <taxon>Burkholderiales</taxon>
        <taxon>Oxalobacteraceae</taxon>
        <taxon>Undibacterium</taxon>
    </lineage>
</organism>
<evidence type="ECO:0000313" key="2">
    <source>
        <dbReference type="EMBL" id="MBC3920369.1"/>
    </source>
</evidence>
<dbReference type="RefSeq" id="WP_186949848.1">
    <property type="nucleotide sequence ID" value="NZ_JACOGF010000015.1"/>
</dbReference>
<name>A0ABR6ZXI5_9BURK</name>
<evidence type="ECO:0000313" key="3">
    <source>
        <dbReference type="Proteomes" id="UP000650424"/>
    </source>
</evidence>
<sequence>MNKKTLFQFCTLTMLAAAASGQALADDKIVLNYNVRPPYIVEESDGSASGLTASPAANAFKSAGVAFTWAKAAPNRQLAMVQENTQKTCAIGWYKTEEREGFAKFSKALYRDKPTVMIISSGFKIKDHAKLEDVLTMPGIKVLIKEKFSYGHHIDAALAKLKPQTVVSNGTNTQMLQLIAAKSADLMFAAPEEANYLIEQSNVAKDKFSQFKASDMPDGGERYLICSKNVPDEVIAKLNKGISFK</sequence>
<protein>
    <submittedName>
        <fullName evidence="2">Transporter substrate-binding domain-containing protein</fullName>
    </submittedName>
</protein>
<gene>
    <name evidence="2" type="ORF">H8L32_23095</name>
</gene>
<feature type="chain" id="PRO_5047050779" evidence="1">
    <location>
        <begin position="26"/>
        <end position="245"/>
    </location>
</feature>
<dbReference type="PANTHER" id="PTHR35936">
    <property type="entry name" value="MEMBRANE-BOUND LYTIC MUREIN TRANSGLYCOSYLASE F"/>
    <property type="match status" value="1"/>
</dbReference>
<accession>A0ABR6ZXI5</accession>
<comment type="caution">
    <text evidence="2">The sequence shown here is derived from an EMBL/GenBank/DDBJ whole genome shotgun (WGS) entry which is preliminary data.</text>
</comment>
<dbReference type="Proteomes" id="UP000650424">
    <property type="component" value="Unassembled WGS sequence"/>
</dbReference>
<reference evidence="2 3" key="1">
    <citation type="submission" date="2020-08" db="EMBL/GenBank/DDBJ databases">
        <title>Novel species isolated from subtropical streams in China.</title>
        <authorList>
            <person name="Lu H."/>
        </authorList>
    </citation>
    <scope>NUCLEOTIDE SEQUENCE [LARGE SCALE GENOMIC DNA]</scope>
    <source>
        <strain evidence="2 3">CY18W</strain>
    </source>
</reference>
<keyword evidence="3" id="KW-1185">Reference proteome</keyword>
<keyword evidence="1" id="KW-0732">Signal</keyword>
<evidence type="ECO:0000256" key="1">
    <source>
        <dbReference type="SAM" id="SignalP"/>
    </source>
</evidence>
<proteinExistence type="predicted"/>